<protein>
    <submittedName>
        <fullName evidence="1">Uncharacterized protein</fullName>
    </submittedName>
</protein>
<reference evidence="1" key="1">
    <citation type="submission" date="2018-05" db="EMBL/GenBank/DDBJ databases">
        <authorList>
            <person name="Lanie J.A."/>
            <person name="Ng W.-L."/>
            <person name="Kazmierczak K.M."/>
            <person name="Andrzejewski T.M."/>
            <person name="Davidsen T.M."/>
            <person name="Wayne K.J."/>
            <person name="Tettelin H."/>
            <person name="Glass J.I."/>
            <person name="Rusch D."/>
            <person name="Podicherti R."/>
            <person name="Tsui H.-C.T."/>
            <person name="Winkler M.E."/>
        </authorList>
    </citation>
    <scope>NUCLEOTIDE SEQUENCE</scope>
</reference>
<organism evidence="1">
    <name type="scientific">marine metagenome</name>
    <dbReference type="NCBI Taxonomy" id="408172"/>
    <lineage>
        <taxon>unclassified sequences</taxon>
        <taxon>metagenomes</taxon>
        <taxon>ecological metagenomes</taxon>
    </lineage>
</organism>
<accession>A0A382QIA7</accession>
<gene>
    <name evidence="1" type="ORF">METZ01_LOCUS337469</name>
</gene>
<dbReference type="EMBL" id="UINC01114363">
    <property type="protein sequence ID" value="SVC84615.1"/>
    <property type="molecule type" value="Genomic_DNA"/>
</dbReference>
<feature type="non-terminal residue" evidence="1">
    <location>
        <position position="24"/>
    </location>
</feature>
<proteinExistence type="predicted"/>
<sequence>MMLSYKNIINKIDQLEEANIILSA</sequence>
<evidence type="ECO:0000313" key="1">
    <source>
        <dbReference type="EMBL" id="SVC84615.1"/>
    </source>
</evidence>
<name>A0A382QIA7_9ZZZZ</name>
<dbReference type="AlphaFoldDB" id="A0A382QIA7"/>